<gene>
    <name evidence="7" type="primary">flgK</name>
    <name evidence="11" type="ORF">B3C1_09193</name>
</gene>
<keyword evidence="11" id="KW-0969">Cilium</keyword>
<dbReference type="PRINTS" id="PR01005">
    <property type="entry name" value="FLGHOOKAP1"/>
</dbReference>
<dbReference type="AlphaFoldDB" id="K2JHD3"/>
<feature type="domain" description="Flagellar hook-associated protein FlgK helical" evidence="10">
    <location>
        <begin position="91"/>
        <end position="314"/>
    </location>
</feature>
<sequence>MSLLNNGLSGLQASQYAMNVVSQNIANLNTQGYSRQDALMVARNGGGFGTLNAGDGVEVTQLRRINDSYLTASLWRANTKSGYDSQYSTMISQMEAVFGSDELSISNGLDSFFSALSAASSAPQSIAPRQQVLATAEALANRFKQLSGNMDVQEKQLDEQADATLVDINTQAQSIATLNQTIIEVKAKGGNTSALEDQRDELVLALSKQVTVKTTQQDDGSLTITLSGGQPLVMGSRSATLSRAGDDITLKFVNETFSLNNIGGSLGANRDYKLGELASLRSDLNAQAQSLADQFNTQLAAGFDLNGNPGTPLFSYDPTNPAGSLALDPAITPEALAFTGDDGTGNPVGGIGDNSNLLVMVEMKTGLYDDYSKLLGDLAVRSGQAQSLATASESLQLDALNKRNSVSGVNQDEEAAKLMQYIQSYQANAKVISAADEIFSTLMGMF</sequence>
<dbReference type="RefSeq" id="WP_008484390.1">
    <property type="nucleotide sequence ID" value="NZ_AMRI01000011.1"/>
</dbReference>
<keyword evidence="5 7" id="KW-0964">Secreted</keyword>
<dbReference type="PANTHER" id="PTHR30033">
    <property type="entry name" value="FLAGELLAR HOOK-ASSOCIATED PROTEIN 1"/>
    <property type="match status" value="1"/>
</dbReference>
<dbReference type="Pfam" id="PF22638">
    <property type="entry name" value="FlgK_D1"/>
    <property type="match status" value="1"/>
</dbReference>
<protein>
    <recommendedName>
        <fullName evidence="4 7">Flagellar hook-associated protein 1</fullName>
        <shortName evidence="7">HAP1</shortName>
    </recommendedName>
</protein>
<dbReference type="PATRIC" id="fig|745411.4.peg.1800"/>
<evidence type="ECO:0000256" key="1">
    <source>
        <dbReference type="ARBA" id="ARBA00004365"/>
    </source>
</evidence>
<keyword evidence="11" id="KW-0282">Flagellum</keyword>
<organism evidence="11 12">
    <name type="scientific">Gallaecimonas xiamenensis 3-C-1</name>
    <dbReference type="NCBI Taxonomy" id="745411"/>
    <lineage>
        <taxon>Bacteria</taxon>
        <taxon>Pseudomonadati</taxon>
        <taxon>Pseudomonadota</taxon>
        <taxon>Gammaproteobacteria</taxon>
        <taxon>Enterobacterales</taxon>
        <taxon>Gallaecimonadaceae</taxon>
        <taxon>Gallaecimonas</taxon>
    </lineage>
</organism>
<dbReference type="InterPro" id="IPR010930">
    <property type="entry name" value="Flg_bb/hook_C_dom"/>
</dbReference>
<dbReference type="STRING" id="745411.B3C1_09193"/>
<evidence type="ECO:0000256" key="6">
    <source>
        <dbReference type="ARBA" id="ARBA00023143"/>
    </source>
</evidence>
<evidence type="ECO:0000256" key="7">
    <source>
        <dbReference type="RuleBase" id="RU362065"/>
    </source>
</evidence>
<dbReference type="SUPFAM" id="SSF64518">
    <property type="entry name" value="Phase 1 flagellin"/>
    <property type="match status" value="1"/>
</dbReference>
<evidence type="ECO:0000259" key="9">
    <source>
        <dbReference type="Pfam" id="PF06429"/>
    </source>
</evidence>
<name>K2JHD3_9GAMM</name>
<evidence type="ECO:0000256" key="2">
    <source>
        <dbReference type="ARBA" id="ARBA00004613"/>
    </source>
</evidence>
<feature type="domain" description="Flagellar basal body rod protein N-terminal" evidence="8">
    <location>
        <begin position="4"/>
        <end position="33"/>
    </location>
</feature>
<dbReference type="NCBIfam" id="TIGR02492">
    <property type="entry name" value="flgK_ends"/>
    <property type="match status" value="1"/>
</dbReference>
<dbReference type="eggNOG" id="COG1256">
    <property type="taxonomic scope" value="Bacteria"/>
</dbReference>
<keyword evidence="11" id="KW-0966">Cell projection</keyword>
<comment type="subcellular location">
    <subcellularLocation>
        <location evidence="1 7">Bacterial flagellum</location>
    </subcellularLocation>
    <subcellularLocation>
        <location evidence="2 7">Secreted</location>
    </subcellularLocation>
</comment>
<dbReference type="EMBL" id="AMRI01000011">
    <property type="protein sequence ID" value="EKE73982.1"/>
    <property type="molecule type" value="Genomic_DNA"/>
</dbReference>
<evidence type="ECO:0000256" key="3">
    <source>
        <dbReference type="ARBA" id="ARBA00009677"/>
    </source>
</evidence>
<keyword evidence="6 7" id="KW-0975">Bacterial flagellum</keyword>
<dbReference type="GO" id="GO:0005198">
    <property type="term" value="F:structural molecule activity"/>
    <property type="evidence" value="ECO:0007669"/>
    <property type="project" value="UniProtKB-UniRule"/>
</dbReference>
<dbReference type="Pfam" id="PF06429">
    <property type="entry name" value="Flg_bbr_C"/>
    <property type="match status" value="1"/>
</dbReference>
<proteinExistence type="inferred from homology"/>
<dbReference type="GO" id="GO:0005576">
    <property type="term" value="C:extracellular region"/>
    <property type="evidence" value="ECO:0007669"/>
    <property type="project" value="UniProtKB-SubCell"/>
</dbReference>
<dbReference type="PANTHER" id="PTHR30033:SF1">
    <property type="entry name" value="FLAGELLAR HOOK-ASSOCIATED PROTEIN 1"/>
    <property type="match status" value="1"/>
</dbReference>
<evidence type="ECO:0000256" key="5">
    <source>
        <dbReference type="ARBA" id="ARBA00022525"/>
    </source>
</evidence>
<dbReference type="InterPro" id="IPR001444">
    <property type="entry name" value="Flag_bb_rod_N"/>
</dbReference>
<feature type="domain" description="Flagellar basal-body/hook protein C-terminal" evidence="9">
    <location>
        <begin position="406"/>
        <end position="444"/>
    </location>
</feature>
<dbReference type="InterPro" id="IPR053927">
    <property type="entry name" value="FlgK_helical"/>
</dbReference>
<evidence type="ECO:0000313" key="11">
    <source>
        <dbReference type="EMBL" id="EKE73982.1"/>
    </source>
</evidence>
<evidence type="ECO:0000259" key="10">
    <source>
        <dbReference type="Pfam" id="PF22638"/>
    </source>
</evidence>
<dbReference type="InterPro" id="IPR002371">
    <property type="entry name" value="FlgK"/>
</dbReference>
<evidence type="ECO:0000259" key="8">
    <source>
        <dbReference type="Pfam" id="PF00460"/>
    </source>
</evidence>
<dbReference type="OrthoDB" id="9802553at2"/>
<reference evidence="11 12" key="1">
    <citation type="journal article" date="2012" name="J. Bacteriol.">
        <title>Genome Sequence of Gallaecimonas xiamenensis Type Strain 3-C-1.</title>
        <authorList>
            <person name="Lai Q."/>
            <person name="Wang L."/>
            <person name="Wang W."/>
            <person name="Shao Z."/>
        </authorList>
    </citation>
    <scope>NUCLEOTIDE SEQUENCE [LARGE SCALE GENOMIC DNA]</scope>
    <source>
        <strain evidence="11 12">3-C-1</strain>
    </source>
</reference>
<dbReference type="GO" id="GO:0009424">
    <property type="term" value="C:bacterial-type flagellum hook"/>
    <property type="evidence" value="ECO:0007669"/>
    <property type="project" value="UniProtKB-UniRule"/>
</dbReference>
<accession>K2JHD3</accession>
<dbReference type="Proteomes" id="UP000006755">
    <property type="component" value="Unassembled WGS sequence"/>
</dbReference>
<comment type="caution">
    <text evidence="11">The sequence shown here is derived from an EMBL/GenBank/DDBJ whole genome shotgun (WGS) entry which is preliminary data.</text>
</comment>
<keyword evidence="12" id="KW-1185">Reference proteome</keyword>
<dbReference type="Pfam" id="PF00460">
    <property type="entry name" value="Flg_bb_rod"/>
    <property type="match status" value="1"/>
</dbReference>
<comment type="similarity">
    <text evidence="3 7">Belongs to the flagella basal body rod proteins family.</text>
</comment>
<dbReference type="GO" id="GO:0044780">
    <property type="term" value="P:bacterial-type flagellum assembly"/>
    <property type="evidence" value="ECO:0007669"/>
    <property type="project" value="InterPro"/>
</dbReference>
<evidence type="ECO:0000313" key="12">
    <source>
        <dbReference type="Proteomes" id="UP000006755"/>
    </source>
</evidence>
<evidence type="ECO:0000256" key="4">
    <source>
        <dbReference type="ARBA" id="ARBA00016244"/>
    </source>
</evidence>